<dbReference type="EMBL" id="JBHSGF010000004">
    <property type="protein sequence ID" value="MFC4554883.1"/>
    <property type="molecule type" value="Genomic_DNA"/>
</dbReference>
<accession>A0ABV9D9F1</accession>
<dbReference type="PANTHER" id="PTHR42951:SF14">
    <property type="entry name" value="METALLO-BETA-LACTAMASE SUPERFAMILY PROTEIN"/>
    <property type="match status" value="1"/>
</dbReference>
<dbReference type="Proteomes" id="UP001595955">
    <property type="component" value="Unassembled WGS sequence"/>
</dbReference>
<proteinExistence type="predicted"/>
<dbReference type="Gene3D" id="3.60.15.10">
    <property type="entry name" value="Ribonuclease Z/Hydroxyacylglutathione hydrolase-like"/>
    <property type="match status" value="1"/>
</dbReference>
<dbReference type="CDD" id="cd07721">
    <property type="entry name" value="yflN-like_MBL-fold"/>
    <property type="match status" value="1"/>
</dbReference>
<dbReference type="InterPro" id="IPR001279">
    <property type="entry name" value="Metallo-B-lactamas"/>
</dbReference>
<protein>
    <submittedName>
        <fullName evidence="2">MBL fold metallo-hydrolase</fullName>
    </submittedName>
</protein>
<evidence type="ECO:0000313" key="2">
    <source>
        <dbReference type="EMBL" id="MFC4554883.1"/>
    </source>
</evidence>
<dbReference type="SMART" id="SM00849">
    <property type="entry name" value="Lactamase_B"/>
    <property type="match status" value="1"/>
</dbReference>
<organism evidence="2 3">
    <name type="scientific">Georgenia faecalis</name>
    <dbReference type="NCBI Taxonomy" id="2483799"/>
    <lineage>
        <taxon>Bacteria</taxon>
        <taxon>Bacillati</taxon>
        <taxon>Actinomycetota</taxon>
        <taxon>Actinomycetes</taxon>
        <taxon>Micrococcales</taxon>
        <taxon>Bogoriellaceae</taxon>
        <taxon>Georgenia</taxon>
    </lineage>
</organism>
<comment type="caution">
    <text evidence="2">The sequence shown here is derived from an EMBL/GenBank/DDBJ whole genome shotgun (WGS) entry which is preliminary data.</text>
</comment>
<feature type="domain" description="Metallo-beta-lactamase" evidence="1">
    <location>
        <begin position="16"/>
        <end position="225"/>
    </location>
</feature>
<evidence type="ECO:0000313" key="3">
    <source>
        <dbReference type="Proteomes" id="UP001595955"/>
    </source>
</evidence>
<dbReference type="Pfam" id="PF00753">
    <property type="entry name" value="Lactamase_B"/>
    <property type="match status" value="1"/>
</dbReference>
<dbReference type="InterPro" id="IPR050855">
    <property type="entry name" value="NDM-1-like"/>
</dbReference>
<dbReference type="RefSeq" id="WP_122823900.1">
    <property type="nucleotide sequence ID" value="NZ_CP033325.1"/>
</dbReference>
<gene>
    <name evidence="2" type="ORF">ACFO3F_06450</name>
</gene>
<dbReference type="PANTHER" id="PTHR42951">
    <property type="entry name" value="METALLO-BETA-LACTAMASE DOMAIN-CONTAINING"/>
    <property type="match status" value="1"/>
</dbReference>
<name>A0ABV9D9F1_9MICO</name>
<sequence>MLTTVAEGVHRLEHAHVNVVLVEDDDGLTIVDAGLPGVWNPLGRTIRELGYRPRDVQALLLTHAHFDHVGVAGRLQRELAVPVWAHDEEAFLAAHPYRYVHERARGIYPLRYPAAIPVLARMTAAGALWVKGVRGIEPFVDGQTVDVPGRPTVVFTPGHTFGHCALHLPDRDVVITGDALVTLDPYTGHSGPQIVSGAATADSVEALASLERIADTGASVLIPGHGDTWHDGARAAVTIAQQRGAS</sequence>
<reference evidence="3" key="1">
    <citation type="journal article" date="2019" name="Int. J. Syst. Evol. Microbiol.">
        <title>The Global Catalogue of Microorganisms (GCM) 10K type strain sequencing project: providing services to taxonomists for standard genome sequencing and annotation.</title>
        <authorList>
            <consortium name="The Broad Institute Genomics Platform"/>
            <consortium name="The Broad Institute Genome Sequencing Center for Infectious Disease"/>
            <person name="Wu L."/>
            <person name="Ma J."/>
        </authorList>
    </citation>
    <scope>NUCLEOTIDE SEQUENCE [LARGE SCALE GENOMIC DNA]</scope>
    <source>
        <strain evidence="3">JCM 3369</strain>
    </source>
</reference>
<keyword evidence="3" id="KW-1185">Reference proteome</keyword>
<evidence type="ECO:0000259" key="1">
    <source>
        <dbReference type="SMART" id="SM00849"/>
    </source>
</evidence>
<dbReference type="InterPro" id="IPR036866">
    <property type="entry name" value="RibonucZ/Hydroxyglut_hydro"/>
</dbReference>
<dbReference type="SUPFAM" id="SSF56281">
    <property type="entry name" value="Metallo-hydrolase/oxidoreductase"/>
    <property type="match status" value="1"/>
</dbReference>